<keyword evidence="8 12" id="KW-0012">Acyltransferase</keyword>
<evidence type="ECO:0000259" key="14">
    <source>
        <dbReference type="Pfam" id="PF02803"/>
    </source>
</evidence>
<dbReference type="InterPro" id="IPR020617">
    <property type="entry name" value="Thiolase_C"/>
</dbReference>
<dbReference type="NCBIfam" id="TIGR02430">
    <property type="entry name" value="pcaF"/>
    <property type="match status" value="1"/>
</dbReference>
<feature type="active site" description="Acyl-thioester intermediate" evidence="11">
    <location>
        <position position="90"/>
    </location>
</feature>
<dbReference type="InterPro" id="IPR016039">
    <property type="entry name" value="Thiolase-like"/>
</dbReference>
<feature type="domain" description="Thiolase N-terminal" evidence="13">
    <location>
        <begin position="5"/>
        <end position="267"/>
    </location>
</feature>
<dbReference type="InterPro" id="IPR020613">
    <property type="entry name" value="Thiolase_CS"/>
</dbReference>
<dbReference type="PROSITE" id="PS00737">
    <property type="entry name" value="THIOLASE_2"/>
    <property type="match status" value="1"/>
</dbReference>
<dbReference type="Pfam" id="PF00108">
    <property type="entry name" value="Thiolase_N"/>
    <property type="match status" value="1"/>
</dbReference>
<evidence type="ECO:0000256" key="6">
    <source>
        <dbReference type="ARBA" id="ARBA00022679"/>
    </source>
</evidence>
<evidence type="ECO:0000256" key="10">
    <source>
        <dbReference type="ARBA" id="ARBA00048527"/>
    </source>
</evidence>
<dbReference type="AlphaFoldDB" id="A0A1H4NQ26"/>
<dbReference type="EMBL" id="FNTJ01000001">
    <property type="protein sequence ID" value="SEB97331.1"/>
    <property type="molecule type" value="Genomic_DNA"/>
</dbReference>
<comment type="similarity">
    <text evidence="3 12">Belongs to the thiolase-like superfamily. Thiolase family.</text>
</comment>
<accession>A0A1H4NQ26</accession>
<evidence type="ECO:0000256" key="8">
    <source>
        <dbReference type="ARBA" id="ARBA00023315"/>
    </source>
</evidence>
<name>A0A1H4NQ26_9PSED</name>
<evidence type="ECO:0000256" key="7">
    <source>
        <dbReference type="ARBA" id="ARBA00022797"/>
    </source>
</evidence>
<dbReference type="InterPro" id="IPR020616">
    <property type="entry name" value="Thiolase_N"/>
</dbReference>
<comment type="function">
    <text evidence="1">Catalyzes thiolytic cleavage of beta-ketoadipyl-CoA to succinyl-CoA and acetyl-CoA.</text>
</comment>
<evidence type="ECO:0000313" key="15">
    <source>
        <dbReference type="EMBL" id="SEB97331.1"/>
    </source>
</evidence>
<dbReference type="InterPro" id="IPR020615">
    <property type="entry name" value="Thiolase_acyl_enz_int_AS"/>
</dbReference>
<evidence type="ECO:0000256" key="12">
    <source>
        <dbReference type="RuleBase" id="RU003557"/>
    </source>
</evidence>
<dbReference type="GO" id="GO:0033812">
    <property type="term" value="F:3-oxoadipyl-CoA thiolase activity"/>
    <property type="evidence" value="ECO:0007669"/>
    <property type="project" value="UniProtKB-EC"/>
</dbReference>
<dbReference type="Proteomes" id="UP000198982">
    <property type="component" value="Unassembled WGS sequence"/>
</dbReference>
<feature type="domain" description="Thiolase C-terminal" evidence="14">
    <location>
        <begin position="277"/>
        <end position="400"/>
    </location>
</feature>
<evidence type="ECO:0000256" key="5">
    <source>
        <dbReference type="ARBA" id="ARBA00016181"/>
    </source>
</evidence>
<dbReference type="PANTHER" id="PTHR18919">
    <property type="entry name" value="ACETYL-COA C-ACYLTRANSFERASE"/>
    <property type="match status" value="1"/>
</dbReference>
<dbReference type="PROSITE" id="PS00098">
    <property type="entry name" value="THIOLASE_1"/>
    <property type="match status" value="1"/>
</dbReference>
<evidence type="ECO:0000256" key="2">
    <source>
        <dbReference type="ARBA" id="ARBA00005071"/>
    </source>
</evidence>
<dbReference type="NCBIfam" id="NF006551">
    <property type="entry name" value="PRK09050.1"/>
    <property type="match status" value="1"/>
</dbReference>
<evidence type="ECO:0000259" key="13">
    <source>
        <dbReference type="Pfam" id="PF00108"/>
    </source>
</evidence>
<gene>
    <name evidence="15" type="ORF">SAMN05216178_2961</name>
</gene>
<evidence type="ECO:0000256" key="9">
    <source>
        <dbReference type="ARBA" id="ARBA00041222"/>
    </source>
</evidence>
<keyword evidence="16" id="KW-1185">Reference proteome</keyword>
<evidence type="ECO:0000256" key="11">
    <source>
        <dbReference type="PIRSR" id="PIRSR000429-1"/>
    </source>
</evidence>
<protein>
    <recommendedName>
        <fullName evidence="5">Beta-ketoadipyl-CoA thiolase</fullName>
        <ecNumber evidence="4">2.3.1.174</ecNumber>
    </recommendedName>
    <alternativeName>
        <fullName evidence="9">3-oxoadipyl-CoA thiolase</fullName>
    </alternativeName>
</protein>
<comment type="pathway">
    <text evidence="2">Aromatic compound metabolism; beta-ketoadipate pathway; acetyl-CoA and succinyl-CoA from 3-oxoadipate: step 2/2.</text>
</comment>
<comment type="catalytic activity">
    <reaction evidence="10">
        <text>succinyl-CoA + acetyl-CoA = 3-oxoadipyl-CoA + CoA</text>
        <dbReference type="Rhea" id="RHEA:19481"/>
        <dbReference type="ChEBI" id="CHEBI:57287"/>
        <dbReference type="ChEBI" id="CHEBI:57288"/>
        <dbReference type="ChEBI" id="CHEBI:57292"/>
        <dbReference type="ChEBI" id="CHEBI:57348"/>
        <dbReference type="EC" id="2.3.1.174"/>
    </reaction>
</comment>
<reference evidence="16" key="1">
    <citation type="submission" date="2016-10" db="EMBL/GenBank/DDBJ databases">
        <authorList>
            <person name="Varghese N."/>
            <person name="Submissions S."/>
        </authorList>
    </citation>
    <scope>NUCLEOTIDE SEQUENCE [LARGE SCALE GENOMIC DNA]</scope>
    <source>
        <strain evidence="16">DSM 9751</strain>
    </source>
</reference>
<dbReference type="Gene3D" id="3.40.47.10">
    <property type="match status" value="1"/>
</dbReference>
<dbReference type="Pfam" id="PF02803">
    <property type="entry name" value="Thiolase_C"/>
    <property type="match status" value="1"/>
</dbReference>
<feature type="active site" description="Proton acceptor" evidence="11">
    <location>
        <position position="357"/>
    </location>
</feature>
<evidence type="ECO:0000313" key="16">
    <source>
        <dbReference type="Proteomes" id="UP000198982"/>
    </source>
</evidence>
<dbReference type="InterPro" id="IPR002155">
    <property type="entry name" value="Thiolase"/>
</dbReference>
<dbReference type="EC" id="2.3.1.174" evidence="4"/>
<keyword evidence="6 12" id="KW-0808">Transferase</keyword>
<sequence length="401" mass="42340">MNDALIIDAVRTPIGRYAGALSSVRADDLGAIPLRELLRRHPQVDWSEVDDLIYGCANQAGEDNRNVARMSALLAGLPTGVSAVTLNRLCGSGLDAVGSAARAIRSGEAGLVLAGGVESMSRAPLVLAKAESAFSRQAELYDTTLGWRFVNPLMQQQYGIDSMAETAENVAEQFNISRADQDAFALRSQLRACAAQASGRLAREIVTVSIAQRKGPPLEIAVDEHPRAATTLEQLQKLPTPFRRDGSVTAGNASGLNDGACALLLASPALAQRHDLRPRGRVVAMATAGVEPRIMGIGPVPACRKVLDLAQLSLADLDVIELNEAFAAQALAVLRELGLADDDPRVNPNGGAIALGHPLGMSGARLVTTALHELEQRQGRYALCTMCIGVGQGIALIIERL</sequence>
<dbReference type="FunFam" id="3.40.47.10:FF:000010">
    <property type="entry name" value="Acetyl-CoA acetyltransferase (Thiolase)"/>
    <property type="match status" value="1"/>
</dbReference>
<dbReference type="RefSeq" id="WP_092314672.1">
    <property type="nucleotide sequence ID" value="NZ_FNTJ01000001.1"/>
</dbReference>
<proteinExistence type="inferred from homology"/>
<dbReference type="PANTHER" id="PTHR18919:SF107">
    <property type="entry name" value="ACETYL-COA ACETYLTRANSFERASE, CYTOSOLIC"/>
    <property type="match status" value="1"/>
</dbReference>
<keyword evidence="7" id="KW-0058">Aromatic hydrocarbons catabolism</keyword>
<evidence type="ECO:0000256" key="3">
    <source>
        <dbReference type="ARBA" id="ARBA00010982"/>
    </source>
</evidence>
<dbReference type="GO" id="GO:0019619">
    <property type="term" value="P:3,4-dihydroxybenzoate catabolic process"/>
    <property type="evidence" value="ECO:0007669"/>
    <property type="project" value="InterPro"/>
</dbReference>
<dbReference type="PROSITE" id="PS00099">
    <property type="entry name" value="THIOLASE_3"/>
    <property type="match status" value="1"/>
</dbReference>
<dbReference type="NCBIfam" id="TIGR01930">
    <property type="entry name" value="AcCoA-C-Actrans"/>
    <property type="match status" value="1"/>
</dbReference>
<dbReference type="CDD" id="cd00751">
    <property type="entry name" value="thiolase"/>
    <property type="match status" value="1"/>
</dbReference>
<dbReference type="InterPro" id="IPR012793">
    <property type="entry name" value="PcaF"/>
</dbReference>
<dbReference type="SUPFAM" id="SSF53901">
    <property type="entry name" value="Thiolase-like"/>
    <property type="match status" value="2"/>
</dbReference>
<evidence type="ECO:0000256" key="1">
    <source>
        <dbReference type="ARBA" id="ARBA00003720"/>
    </source>
</evidence>
<organism evidence="15 16">
    <name type="scientific">Pseudomonas saponiphila</name>
    <dbReference type="NCBI Taxonomy" id="556534"/>
    <lineage>
        <taxon>Bacteria</taxon>
        <taxon>Pseudomonadati</taxon>
        <taxon>Pseudomonadota</taxon>
        <taxon>Gammaproteobacteria</taxon>
        <taxon>Pseudomonadales</taxon>
        <taxon>Pseudomonadaceae</taxon>
        <taxon>Pseudomonas</taxon>
    </lineage>
</organism>
<dbReference type="InterPro" id="IPR020610">
    <property type="entry name" value="Thiolase_AS"/>
</dbReference>
<dbReference type="PIRSF" id="PIRSF000429">
    <property type="entry name" value="Ac-CoA_Ac_transf"/>
    <property type="match status" value="1"/>
</dbReference>
<evidence type="ECO:0000256" key="4">
    <source>
        <dbReference type="ARBA" id="ARBA00012233"/>
    </source>
</evidence>
<feature type="active site" description="Proton acceptor" evidence="11">
    <location>
        <position position="387"/>
    </location>
</feature>